<dbReference type="AlphaFoldDB" id="A0A210Q341"/>
<dbReference type="OrthoDB" id="10630711at2759"/>
<dbReference type="InterPro" id="IPR011029">
    <property type="entry name" value="DEATH-like_dom_sf"/>
</dbReference>
<evidence type="ECO:0000313" key="3">
    <source>
        <dbReference type="Proteomes" id="UP000242188"/>
    </source>
</evidence>
<gene>
    <name evidence="2" type="ORF">KP79_PYT19746</name>
</gene>
<organism evidence="2 3">
    <name type="scientific">Mizuhopecten yessoensis</name>
    <name type="common">Japanese scallop</name>
    <name type="synonym">Patinopecten yessoensis</name>
    <dbReference type="NCBI Taxonomy" id="6573"/>
    <lineage>
        <taxon>Eukaryota</taxon>
        <taxon>Metazoa</taxon>
        <taxon>Spiralia</taxon>
        <taxon>Lophotrochozoa</taxon>
        <taxon>Mollusca</taxon>
        <taxon>Bivalvia</taxon>
        <taxon>Autobranchia</taxon>
        <taxon>Pteriomorphia</taxon>
        <taxon>Pectinida</taxon>
        <taxon>Pectinoidea</taxon>
        <taxon>Pectinidae</taxon>
        <taxon>Mizuhopecten</taxon>
    </lineage>
</organism>
<feature type="compositionally biased region" description="Basic and acidic residues" evidence="1">
    <location>
        <begin position="110"/>
        <end position="137"/>
    </location>
</feature>
<accession>A0A210Q341</accession>
<dbReference type="Proteomes" id="UP000242188">
    <property type="component" value="Unassembled WGS sequence"/>
</dbReference>
<keyword evidence="3" id="KW-1185">Reference proteome</keyword>
<reference evidence="2 3" key="1">
    <citation type="journal article" date="2017" name="Nat. Ecol. Evol.">
        <title>Scallop genome provides insights into evolution of bilaterian karyotype and development.</title>
        <authorList>
            <person name="Wang S."/>
            <person name="Zhang J."/>
            <person name="Jiao W."/>
            <person name="Li J."/>
            <person name="Xun X."/>
            <person name="Sun Y."/>
            <person name="Guo X."/>
            <person name="Huan P."/>
            <person name="Dong B."/>
            <person name="Zhang L."/>
            <person name="Hu X."/>
            <person name="Sun X."/>
            <person name="Wang J."/>
            <person name="Zhao C."/>
            <person name="Wang Y."/>
            <person name="Wang D."/>
            <person name="Huang X."/>
            <person name="Wang R."/>
            <person name="Lv J."/>
            <person name="Li Y."/>
            <person name="Zhang Z."/>
            <person name="Liu B."/>
            <person name="Lu W."/>
            <person name="Hui Y."/>
            <person name="Liang J."/>
            <person name="Zhou Z."/>
            <person name="Hou R."/>
            <person name="Li X."/>
            <person name="Liu Y."/>
            <person name="Li H."/>
            <person name="Ning X."/>
            <person name="Lin Y."/>
            <person name="Zhao L."/>
            <person name="Xing Q."/>
            <person name="Dou J."/>
            <person name="Li Y."/>
            <person name="Mao J."/>
            <person name="Guo H."/>
            <person name="Dou H."/>
            <person name="Li T."/>
            <person name="Mu C."/>
            <person name="Jiang W."/>
            <person name="Fu Q."/>
            <person name="Fu X."/>
            <person name="Miao Y."/>
            <person name="Liu J."/>
            <person name="Yu Q."/>
            <person name="Li R."/>
            <person name="Liao H."/>
            <person name="Li X."/>
            <person name="Kong Y."/>
            <person name="Jiang Z."/>
            <person name="Chourrout D."/>
            <person name="Li R."/>
            <person name="Bao Z."/>
        </authorList>
    </citation>
    <scope>NUCLEOTIDE SEQUENCE [LARGE SCALE GENOMIC DNA]</scope>
    <source>
        <strain evidence="2 3">PY_sf001</strain>
    </source>
</reference>
<dbReference type="Gene3D" id="1.10.533.10">
    <property type="entry name" value="Death Domain, Fas"/>
    <property type="match status" value="1"/>
</dbReference>
<evidence type="ECO:0000256" key="1">
    <source>
        <dbReference type="SAM" id="MobiDB-lite"/>
    </source>
</evidence>
<protein>
    <submittedName>
        <fullName evidence="2">Uncharacterized protein</fullName>
    </submittedName>
</protein>
<comment type="caution">
    <text evidence="2">The sequence shown here is derived from an EMBL/GenBank/DDBJ whole genome shotgun (WGS) entry which is preliminary data.</text>
</comment>
<evidence type="ECO:0000313" key="2">
    <source>
        <dbReference type="EMBL" id="OWF43132.1"/>
    </source>
</evidence>
<dbReference type="EMBL" id="NEDP02005159">
    <property type="protein sequence ID" value="OWF43132.1"/>
    <property type="molecule type" value="Genomic_DNA"/>
</dbReference>
<name>A0A210Q341_MIZYE</name>
<proteinExistence type="predicted"/>
<sequence>MASSGSYSEQVIDLHNKMVLEISDMIFEGCDCWDKLLGILSGSPLTPKEKGSIKSIHDLFEVLMMKQEINYGDYEKLRKKMSVIHKLAATKIKNYESKIQTQLELDEEESPKVEKSRRSENKEETGGRLRSAKGDSKGRKRRESSRTVTDVEKRKLHADMVQELSEELSMHMGDEWASFKNNMRYKLSFGGAVLEGITDMFSACKKMMAKGKIDIGKYDKLIEVVEPIDKNLVDIINEYLKKMGIEPTPKKKLMRTRSSDSS</sequence>
<feature type="region of interest" description="Disordered" evidence="1">
    <location>
        <begin position="103"/>
        <end position="154"/>
    </location>
</feature>